<organism evidence="4 5">
    <name type="scientific">Candidatus Chazhemtobacterium aquaticus</name>
    <dbReference type="NCBI Taxonomy" id="2715735"/>
    <lineage>
        <taxon>Bacteria</taxon>
        <taxon>Candidatus Chazhemtobacteraceae</taxon>
        <taxon>Candidatus Chazhemtobacterium</taxon>
    </lineage>
</organism>
<dbReference type="RefSeq" id="WP_161931395.1">
    <property type="nucleotide sequence ID" value="NZ_CP047901.1"/>
</dbReference>
<dbReference type="Pfam" id="PF13385">
    <property type="entry name" value="Laminin_G_3"/>
    <property type="match status" value="1"/>
</dbReference>
<dbReference type="Pfam" id="PF10102">
    <property type="entry name" value="DUF2341"/>
    <property type="match status" value="1"/>
</dbReference>
<dbReference type="Gene3D" id="2.60.120.200">
    <property type="match status" value="2"/>
</dbReference>
<name>A0A857N441_9BACT</name>
<keyword evidence="5" id="KW-1185">Reference proteome</keyword>
<evidence type="ECO:0000256" key="2">
    <source>
        <dbReference type="ARBA" id="ARBA00023157"/>
    </source>
</evidence>
<dbReference type="SUPFAM" id="SSF49899">
    <property type="entry name" value="Concanavalin A-like lectins/glucanases"/>
    <property type="match status" value="2"/>
</dbReference>
<evidence type="ECO:0000259" key="3">
    <source>
        <dbReference type="SMART" id="SM00560"/>
    </source>
</evidence>
<evidence type="ECO:0000313" key="4">
    <source>
        <dbReference type="EMBL" id="QHO62985.1"/>
    </source>
</evidence>
<keyword evidence="2" id="KW-1015">Disulfide bond</keyword>
<proteinExistence type="predicted"/>
<protein>
    <recommendedName>
        <fullName evidence="3">LamG-like jellyroll fold domain-containing protein</fullName>
    </recommendedName>
</protein>
<feature type="domain" description="LamG-like jellyroll fold" evidence="3">
    <location>
        <begin position="402"/>
        <end position="528"/>
    </location>
</feature>
<dbReference type="InterPro" id="IPR018765">
    <property type="entry name" value="DUF2341"/>
</dbReference>
<evidence type="ECO:0000256" key="1">
    <source>
        <dbReference type="ARBA" id="ARBA00022729"/>
    </source>
</evidence>
<dbReference type="InterPro" id="IPR013320">
    <property type="entry name" value="ConA-like_dom_sf"/>
</dbReference>
<reference evidence="5" key="1">
    <citation type="journal article" date="2020" name="Microorganisms">
        <title>Complete Genome of a Member of a New Bacterial Lineage in the Microgenomates Group Reveals an Unusual Nucleotide Composition Disparity Between Two Strands of DNA and Limited Metabolic Potential.</title>
        <authorList>
            <person name="Kadnikov V.V."/>
            <person name="Mardanov A.V."/>
            <person name="Beletsky A.V."/>
            <person name="Karnachuk O.V."/>
            <person name="Ravin N.V."/>
        </authorList>
    </citation>
    <scope>NUCLEOTIDE SEQUENCE [LARGE SCALE GENOMIC DNA]</scope>
</reference>
<dbReference type="SMART" id="SM00560">
    <property type="entry name" value="LamGL"/>
    <property type="match status" value="1"/>
</dbReference>
<dbReference type="InterPro" id="IPR006558">
    <property type="entry name" value="LamG-like"/>
</dbReference>
<keyword evidence="1" id="KW-0732">Signal</keyword>
<dbReference type="Proteomes" id="UP000463983">
    <property type="component" value="Chromosome"/>
</dbReference>
<dbReference type="KEGG" id="caqa:MICH65_0004"/>
<sequence length="685" mass="76353">MSVKRNLVSRLTRTRLLVPLLLIVLLLPAVYFYATRPKETAAWWNESWIYRKRIDISNPGGTDLTDFQISFTLDTTDTSKFQSNCEDLRITGVDGNLLPFWIEENNPGCGDANTKVWVKLPSIPSSGTYIYAYYGNPSASQSSEHDGNKVFEFFDDFSSTSLDTNKWEDWTTDSNTTSYTISNGEIQLTGQCNTGIKTKTYSGENYRVIARTKDNTDSGLILRVTDNDHLYLIRTNASGNATDYYMRNGSWTSLGGGYANFGTWTEWRIVEFSANGTSLSSKVDGTQLNTVTNATYSSGKIGLRRCSGSPYFDWVFVQKFASTDPSSSTQSEEIGTSPIGYWKFDEGTGTTAYDSSSHNNHGTINTATWINEGECISEKCLSFDGSSRVDTTLNTNNLPIPVTFTAWFYLTQSTTEQPIISGYVSHDNRWDIIYNRGGNNKVGWLYHSGGTVYSTNTISLNEWHQIVVIHTGTSVELYLDGIYQNTLSTTKGVNTGQTIRIGAWYNNTLSFKGLIDEVKIYPYARTNDQIENEYKLNSAAVIGSGTLATPSARPDDSIIAHWSLDEQTGQTAYDKINDYSLTLGADTNPNTDDPTWKPSTDCKINGCLEFASGKYARRYLDVPQDHSISFWTKPSVISGTQNLFSFQNLHYVVRLLSTGKIGFQTHDGSSYQYCNGNIPPTTTIF</sequence>
<evidence type="ECO:0000313" key="5">
    <source>
        <dbReference type="Proteomes" id="UP000463983"/>
    </source>
</evidence>
<gene>
    <name evidence="4" type="ORF">MICH65_0004</name>
</gene>
<accession>A0A857N441</accession>
<dbReference type="AlphaFoldDB" id="A0A857N441"/>
<dbReference type="EMBL" id="CP047901">
    <property type="protein sequence ID" value="QHO62985.1"/>
    <property type="molecule type" value="Genomic_DNA"/>
</dbReference>
<dbReference type="Gene3D" id="2.60.120.560">
    <property type="entry name" value="Exo-inulinase, domain 1"/>
    <property type="match status" value="1"/>
</dbReference>